<dbReference type="PANTHER" id="PTHR31008">
    <property type="entry name" value="COP1-INTERACTING PROTEIN-RELATED"/>
    <property type="match status" value="1"/>
</dbReference>
<reference evidence="3" key="2">
    <citation type="submission" date="2025-08" db="UniProtKB">
        <authorList>
            <consortium name="RefSeq"/>
        </authorList>
    </citation>
    <scope>IDENTIFICATION</scope>
</reference>
<feature type="compositionally biased region" description="Basic residues" evidence="1">
    <location>
        <begin position="1233"/>
        <end position="1245"/>
    </location>
</feature>
<organism evidence="2 3">
    <name type="scientific">Dioscorea cayennensis subsp. rotundata</name>
    <name type="common">White Guinea yam</name>
    <name type="synonym">Dioscorea rotundata</name>
    <dbReference type="NCBI Taxonomy" id="55577"/>
    <lineage>
        <taxon>Eukaryota</taxon>
        <taxon>Viridiplantae</taxon>
        <taxon>Streptophyta</taxon>
        <taxon>Embryophyta</taxon>
        <taxon>Tracheophyta</taxon>
        <taxon>Spermatophyta</taxon>
        <taxon>Magnoliopsida</taxon>
        <taxon>Liliopsida</taxon>
        <taxon>Dioscoreales</taxon>
        <taxon>Dioscoreaceae</taxon>
        <taxon>Dioscorea</taxon>
    </lineage>
</organism>
<feature type="region of interest" description="Disordered" evidence="1">
    <location>
        <begin position="1191"/>
        <end position="1316"/>
    </location>
</feature>
<feature type="compositionally biased region" description="Basic and acidic residues" evidence="1">
    <location>
        <begin position="381"/>
        <end position="392"/>
    </location>
</feature>
<sequence length="1316" mass="145683">MRSGVRLDSAVFQLTPTRTRCDLVIIANGKTEKLVSGLLDPFLAHLKVAQDQIAKGGYSITLEPASNKDAEWFTKGTIERFVRFVSTPEVLERVNTIESEILQIDEAIAVQGNDSIGFATMEDYQTKPTESIEGGRFNYGADAEKAIVLYKPGSHPPDSNGSTAQEEKSKVHLMRALETRKSVLQKEQGMAFARAVAAGFDMDHMSQLISFAECFGASRLLEACVRFMDLWKVKHESGQWVEIEATETRPEFSSLHASGIIFPGDIGKQKELGMVRPVSLGTESNQKDGANAVDINAGQNKDPQLPPGPHDYYYQGQFQQPMFPQWPMPSASGAPVFQPYPVQAMPYYQNYPAGTPLFQTPYPPMEDPRFTQSQKRGLRRHSMDSKYSHTDTETWEMGGSGGRSKDAAERNISEDEEDVHQGRKSHKKLGHSRKKQSGTRSSNSFTSKGHGSSGSESLSSSDSEAKDDVEHFHREDPKRKHNDSSSSIKRKNSITKSIDISDINGKDEVASGQEADAGNWQVFQSFLMKCEEENARNVDRGMFSGEKEPLVNGRKNRVNGDPVVSSERGGGGVEDLKVVEFDSANGRTIRRKQVLSKDELFSSNEASFKDSHFDSQFQEIEDGGRGYRRTDSDEFMVYGRQKQLGNKNFPDPLESEHGNVIHLEKHSSNTKDESFIVPSRLDTQVEFLANGRTALDMDAELPSSLQRSVKSSNNMKNKRNYEPHDLRLMPRRNERESVGYDRAADYDVEINAQDAVKLKTRNQGNGPLSTKKETKGMGKEKKTRSGQDGNEKRRTDLMVRKGKPTKPNPLADARARAEKLRLFKLDLQKAKKEKEDEALKRLEALKQERQKRIAARSGSSSTKPILTPQQTRAQLPAKTSPISSLKGSKFSDAEPTSTSPLTKVTRRATTLGSAGLFKTTKVDRLNQGTHSAIKELRRSASSLPDLSKESKMLAPEEKDKAASIRTRRLSDPEGMNVSHASSLKSARIDKLSKQIVSGEHQKKISAIMHQNKTRSASLPEPKVKPLTSPSDTIQNKASKGTGSKNSLSSESHRMKRTSEKFSRMSNGDESVVVDKTIVMLENETISASAIMRSEDVVSTRDGSFREDVKGKAELVPDYVAIRAPPSPLLEGEAEDATKHEVIVDYAKDETQKLLNQNMTKQTYQAPFARATSLEGPATNNLECKGTVSPVEHETSLMGSGSTKARVPDWPTSASAEQIQDALEKPRSRESSKGFRKLFKFGKKNHSSAPGDHNSDSGSCSSLDDSTMPAASTEVHSLKNLISQEETQNGVSPHKVSRPFSILSPFRTKTQEKKVVA</sequence>
<feature type="compositionally biased region" description="Basic and acidic residues" evidence="1">
    <location>
        <begin position="1050"/>
        <end position="1062"/>
    </location>
</feature>
<evidence type="ECO:0000313" key="2">
    <source>
        <dbReference type="Proteomes" id="UP001515500"/>
    </source>
</evidence>
<keyword evidence="2" id="KW-1185">Reference proteome</keyword>
<feature type="compositionally biased region" description="Polar residues" evidence="1">
    <location>
        <begin position="1279"/>
        <end position="1290"/>
    </location>
</feature>
<feature type="region of interest" description="Disordered" evidence="1">
    <location>
        <begin position="358"/>
        <end position="512"/>
    </location>
</feature>
<feature type="region of interest" description="Disordered" evidence="1">
    <location>
        <begin position="539"/>
        <end position="571"/>
    </location>
</feature>
<name>A0AB40B4B0_DIOCR</name>
<feature type="compositionally biased region" description="Polar residues" evidence="1">
    <location>
        <begin position="1027"/>
        <end position="1049"/>
    </location>
</feature>
<dbReference type="PANTHER" id="PTHR31008:SF2">
    <property type="entry name" value="COP1-INTERACTING PROTEIN-LIKE PROTEIN"/>
    <property type="match status" value="1"/>
</dbReference>
<feature type="compositionally biased region" description="Low complexity" evidence="1">
    <location>
        <begin position="447"/>
        <end position="462"/>
    </location>
</feature>
<evidence type="ECO:0000313" key="3">
    <source>
        <dbReference type="RefSeq" id="XP_039122092.1"/>
    </source>
</evidence>
<dbReference type="GeneID" id="120258714"/>
<dbReference type="RefSeq" id="XP_039122092.1">
    <property type="nucleotide sequence ID" value="XM_039266158.1"/>
</dbReference>
<feature type="region of interest" description="Disordered" evidence="1">
    <location>
        <begin position="281"/>
        <end position="305"/>
    </location>
</feature>
<feature type="compositionally biased region" description="Basic and acidic residues" evidence="1">
    <location>
        <begin position="946"/>
        <end position="962"/>
    </location>
</feature>
<feature type="compositionally biased region" description="Low complexity" evidence="1">
    <location>
        <begin position="1255"/>
        <end position="1265"/>
    </location>
</feature>
<evidence type="ECO:0000256" key="1">
    <source>
        <dbReference type="SAM" id="MobiDB-lite"/>
    </source>
</evidence>
<feature type="compositionally biased region" description="Basic and acidic residues" evidence="1">
    <location>
        <begin position="403"/>
        <end position="413"/>
    </location>
</feature>
<gene>
    <name evidence="3" type="primary">LOC120258714</name>
</gene>
<feature type="compositionally biased region" description="Basic and acidic residues" evidence="1">
    <location>
        <begin position="539"/>
        <end position="549"/>
    </location>
</feature>
<feature type="region of interest" description="Disordered" evidence="1">
    <location>
        <begin position="850"/>
        <end position="902"/>
    </location>
</feature>
<accession>A0AB40B4B0</accession>
<dbReference type="Proteomes" id="UP001515500">
    <property type="component" value="Chromosome 1"/>
</dbReference>
<feature type="region of interest" description="Disordered" evidence="1">
    <location>
        <begin position="936"/>
        <end position="985"/>
    </location>
</feature>
<reference evidence="2" key="1">
    <citation type="submission" date="2025-05" db="UniProtKB">
        <authorList>
            <consortium name="RefSeq"/>
        </authorList>
    </citation>
    <scope>NUCLEOTIDE SEQUENCE [LARGE SCALE GENOMIC DNA]</scope>
</reference>
<feature type="compositionally biased region" description="Basic and acidic residues" evidence="1">
    <location>
        <begin position="770"/>
        <end position="799"/>
    </location>
</feature>
<feature type="region of interest" description="Disordered" evidence="1">
    <location>
        <begin position="1009"/>
        <end position="1067"/>
    </location>
</feature>
<proteinExistence type="predicted"/>
<protein>
    <submittedName>
        <fullName evidence="3">LOW QUALITY PROTEIN: COP1-interacting protein 7-like</fullName>
    </submittedName>
</protein>
<feature type="compositionally biased region" description="Basic residues" evidence="1">
    <location>
        <begin position="422"/>
        <end position="437"/>
    </location>
</feature>
<feature type="compositionally biased region" description="Basic and acidic residues" evidence="1">
    <location>
        <begin position="463"/>
        <end position="478"/>
    </location>
</feature>
<feature type="compositionally biased region" description="Basic and acidic residues" evidence="1">
    <location>
        <begin position="1221"/>
        <end position="1232"/>
    </location>
</feature>
<feature type="region of interest" description="Disordered" evidence="1">
    <location>
        <begin position="759"/>
        <end position="810"/>
    </location>
</feature>
<feature type="compositionally biased region" description="Polar residues" evidence="1">
    <location>
        <begin position="857"/>
        <end position="873"/>
    </location>
</feature>